<keyword evidence="2" id="KW-0442">Lipid degradation</keyword>
<evidence type="ECO:0000256" key="3">
    <source>
        <dbReference type="ARBA" id="ARBA00023098"/>
    </source>
</evidence>
<dbReference type="GO" id="GO:0016042">
    <property type="term" value="P:lipid catabolic process"/>
    <property type="evidence" value="ECO:0007669"/>
    <property type="project" value="UniProtKB-KW"/>
</dbReference>
<dbReference type="SUPFAM" id="SSF53474">
    <property type="entry name" value="alpha/beta-Hydrolases"/>
    <property type="match status" value="1"/>
</dbReference>
<dbReference type="GeneID" id="57876819"/>
<organism evidence="4 5">
    <name type="scientific">Xanthomonas albilineans (strain GPE PC73 / CFBP 7063)</name>
    <dbReference type="NCBI Taxonomy" id="380358"/>
    <lineage>
        <taxon>Bacteria</taxon>
        <taxon>Pseudomonadati</taxon>
        <taxon>Pseudomonadota</taxon>
        <taxon>Gammaproteobacteria</taxon>
        <taxon>Lysobacterales</taxon>
        <taxon>Lysobacteraceae</taxon>
        <taxon>Xanthomonas</taxon>
    </lineage>
</organism>
<evidence type="ECO:0000256" key="1">
    <source>
        <dbReference type="ARBA" id="ARBA00022801"/>
    </source>
</evidence>
<keyword evidence="1 4" id="KW-0378">Hydrolase</keyword>
<dbReference type="InterPro" id="IPR016986">
    <property type="entry name" value="UCP031982_abhydr"/>
</dbReference>
<accession>D2UAJ8</accession>
<evidence type="ECO:0000313" key="5">
    <source>
        <dbReference type="Proteomes" id="UP000001890"/>
    </source>
</evidence>
<sequence>MNSYVGCQKLETDGDASRVVPMWVMYPTATPSRDTAMGPYTLDVALGAPIEAGPFPLAVISHGTRSAGLVFRTLAHYLARHGFIVALPEHPGDNLFQHQLEYSYQNLEDRPRHIRAVIDTLTGHAQFGPAIQAHNVAVIGHSVGGYTALAIAGGEPHTGFMVDFAHRPEHAEQPAWTALVRQNRVPIRAVPVTADPRVRAVVALAPDFSLYMHEDALAKVEVPVLLIVGEKDQWAHETIVAARTALGNDGRLEARVVPNAGHYAFISVFPEAMKARVGEAAIDPPGFDRSAFQRELERDILHFLTVTMRPAEAAISG</sequence>
<dbReference type="Proteomes" id="UP000001890">
    <property type="component" value="Chromosome"/>
</dbReference>
<keyword evidence="3" id="KW-0443">Lipid metabolism</keyword>
<reference evidence="4 5" key="1">
    <citation type="journal article" date="2009" name="BMC Genomics">
        <title>The complete genome sequence of Xanthomonas albilineans provides new insights into the reductive genome evolution of the xylem-limited Xanthomonadaceae.</title>
        <authorList>
            <person name="Pieretti I."/>
            <person name="Royer M."/>
            <person name="Barbe V."/>
            <person name="Carrere S."/>
            <person name="Koebnik R."/>
            <person name="Cociancich S."/>
            <person name="Couloux A."/>
            <person name="Darrasse A."/>
            <person name="Gouzy J."/>
            <person name="Jacques M.A."/>
            <person name="Lauber E."/>
            <person name="Manceau C."/>
            <person name="Mangenot S."/>
            <person name="Poussier S."/>
            <person name="Segurens B."/>
            <person name="Szurek B."/>
            <person name="Verdier V."/>
            <person name="Arlat M."/>
            <person name="Rott P."/>
        </authorList>
    </citation>
    <scope>NUCLEOTIDE SEQUENCE [LARGE SCALE GENOMIC DNA]</scope>
    <source>
        <strain evidence="5">GPE PC73 / CFBP 7063</strain>
    </source>
</reference>
<keyword evidence="4" id="KW-0808">Transferase</keyword>
<evidence type="ECO:0000313" key="4">
    <source>
        <dbReference type="EMBL" id="CBA16020.1"/>
    </source>
</evidence>
<dbReference type="STRING" id="380358.XALC_1516"/>
<dbReference type="InterPro" id="IPR017395">
    <property type="entry name" value="Chlorophyllase-like"/>
</dbReference>
<evidence type="ECO:0000256" key="2">
    <source>
        <dbReference type="ARBA" id="ARBA00022963"/>
    </source>
</evidence>
<dbReference type="GO" id="GO:0016740">
    <property type="term" value="F:transferase activity"/>
    <property type="evidence" value="ECO:0007669"/>
    <property type="project" value="UniProtKB-KW"/>
</dbReference>
<dbReference type="PANTHER" id="PTHR10272">
    <property type="entry name" value="PLATELET-ACTIVATING FACTOR ACETYLHYDROLASE"/>
    <property type="match status" value="1"/>
</dbReference>
<dbReference type="GO" id="GO:0003847">
    <property type="term" value="F:1-alkyl-2-acetylglycerophosphocholine esterase activity"/>
    <property type="evidence" value="ECO:0007669"/>
    <property type="project" value="TreeGrafter"/>
</dbReference>
<dbReference type="AlphaFoldDB" id="D2UAJ8"/>
<protein>
    <submittedName>
        <fullName evidence="4">Putative acyl transferase hydrolasealbicidin synthetase protein</fullName>
        <ecNumber evidence="4">3.1.-.-</ecNumber>
    </submittedName>
</protein>
<keyword evidence="5" id="KW-1185">Reference proteome</keyword>
<dbReference type="ESTHER" id="xanal-q53b17">
    <property type="family name" value="UCP031982"/>
</dbReference>
<dbReference type="PANTHER" id="PTHR10272:SF13">
    <property type="entry name" value="POLY(ETHYLENE TEREPHTHALATE) HYDROLASE"/>
    <property type="match status" value="1"/>
</dbReference>
<dbReference type="OrthoDB" id="192696at2"/>
<dbReference type="InterPro" id="IPR029058">
    <property type="entry name" value="AB_hydrolase_fold"/>
</dbReference>
<dbReference type="PIRSF" id="PIRSF031982">
    <property type="entry name" value="UCP031982_abhydr"/>
    <property type="match status" value="1"/>
</dbReference>
<dbReference type="EC" id="3.1.-.-" evidence="4"/>
<dbReference type="PATRIC" id="fig|29447.3.peg.1491"/>
<dbReference type="Gene3D" id="3.40.50.1820">
    <property type="entry name" value="alpha/beta hydrolase"/>
    <property type="match status" value="1"/>
</dbReference>
<gene>
    <name evidence="4" type="primary">albXIII</name>
    <name evidence="4" type="ordered locus">XALc_1516</name>
</gene>
<dbReference type="KEGG" id="xal:XALC_1516"/>
<name>D2UAJ8_XANAP</name>
<proteinExistence type="predicted"/>
<dbReference type="RefSeq" id="WP_012916023.1">
    <property type="nucleotide sequence ID" value="NC_013722.1"/>
</dbReference>
<dbReference type="Pfam" id="PF07224">
    <property type="entry name" value="Chlorophyllase"/>
    <property type="match status" value="1"/>
</dbReference>
<dbReference type="eggNOG" id="COG4188">
    <property type="taxonomic scope" value="Bacteria"/>
</dbReference>
<dbReference type="EMBL" id="FP565176">
    <property type="protein sequence ID" value="CBA16020.1"/>
    <property type="molecule type" value="Genomic_DNA"/>
</dbReference>